<accession>D1PEI6</accession>
<dbReference type="STRING" id="537011.PREVCOP_05634"/>
<gene>
    <name evidence="1" type="ORF">PREVCOP_05634</name>
</gene>
<organism evidence="1 2">
    <name type="scientific">Segatella copri DSM 18205</name>
    <dbReference type="NCBI Taxonomy" id="537011"/>
    <lineage>
        <taxon>Bacteria</taxon>
        <taxon>Pseudomonadati</taxon>
        <taxon>Bacteroidota</taxon>
        <taxon>Bacteroidia</taxon>
        <taxon>Bacteroidales</taxon>
        <taxon>Prevotellaceae</taxon>
        <taxon>Segatella</taxon>
    </lineage>
</organism>
<proteinExistence type="predicted"/>
<name>D1PEI6_9BACT</name>
<evidence type="ECO:0000313" key="1">
    <source>
        <dbReference type="EMBL" id="EFB34915.1"/>
    </source>
</evidence>
<dbReference type="PROSITE" id="PS51257">
    <property type="entry name" value="PROKAR_LIPOPROTEIN"/>
    <property type="match status" value="1"/>
</dbReference>
<protein>
    <recommendedName>
        <fullName evidence="3">DUF4878 domain-containing protein</fullName>
    </recommendedName>
</protein>
<comment type="caution">
    <text evidence="1">The sequence shown here is derived from an EMBL/GenBank/DDBJ whole genome shotgun (WGS) entry which is preliminary data.</text>
</comment>
<keyword evidence="2" id="KW-1185">Reference proteome</keyword>
<dbReference type="EMBL" id="ACBX02000023">
    <property type="protein sequence ID" value="EFB34915.1"/>
    <property type="molecule type" value="Genomic_DNA"/>
</dbReference>
<dbReference type="HOGENOM" id="CLU_116703_0_0_10"/>
<reference evidence="1" key="1">
    <citation type="submission" date="2009-11" db="EMBL/GenBank/DDBJ databases">
        <authorList>
            <person name="Weinstock G."/>
            <person name="Sodergren E."/>
            <person name="Clifton S."/>
            <person name="Fulton L."/>
            <person name="Fulton B."/>
            <person name="Courtney L."/>
            <person name="Fronick C."/>
            <person name="Harrison M."/>
            <person name="Strong C."/>
            <person name="Farmer C."/>
            <person name="Delahaunty K."/>
            <person name="Markovic C."/>
            <person name="Hall O."/>
            <person name="Minx P."/>
            <person name="Tomlinson C."/>
            <person name="Mitreva M."/>
            <person name="Nelson J."/>
            <person name="Hou S."/>
            <person name="Wollam A."/>
            <person name="Pepin K.H."/>
            <person name="Johnson M."/>
            <person name="Bhonagiri V."/>
            <person name="Nash W.E."/>
            <person name="Warren W."/>
            <person name="Chinwalla A."/>
            <person name="Mardis E.R."/>
            <person name="Wilson R.K."/>
        </authorList>
    </citation>
    <scope>NUCLEOTIDE SEQUENCE [LARGE SCALE GENOMIC DNA]</scope>
    <source>
        <strain evidence="1">DSM 18205</strain>
    </source>
</reference>
<evidence type="ECO:0000313" key="2">
    <source>
        <dbReference type="Proteomes" id="UP000004477"/>
    </source>
</evidence>
<dbReference type="PaxDb" id="537011-PREVCOP_05634"/>
<dbReference type="Proteomes" id="UP000004477">
    <property type="component" value="Unassembled WGS sequence"/>
</dbReference>
<evidence type="ECO:0008006" key="3">
    <source>
        <dbReference type="Google" id="ProtNLM"/>
    </source>
</evidence>
<sequence>MPAFSLKVEHNMKKNQKVLLGVLLLLFISFSISGCKSKSKEKPEKFTAFEKEMTNTDSMEVIRLVDQFFNYAENGQIGEAAGMLYENNDEADGEEPQPIDNKAMEKMKVLLNSLPIRSHNIDYIKFSEAENNEVKCTAIIEPAHDNVPEIKTVFYFKPIKYFDSWKLCIVDTNSGDRTIINGVKKDSMTQEFNKEMREKKLKQ</sequence>
<dbReference type="AlphaFoldDB" id="D1PEI6"/>